<dbReference type="Gene3D" id="3.40.50.11500">
    <property type="match status" value="1"/>
</dbReference>
<dbReference type="Proteomes" id="UP001146793">
    <property type="component" value="Unassembled WGS sequence"/>
</dbReference>
<sequence length="770" mass="90265">MLKAPKDPLFEFVVVSGIGKDLEKALIPNSSENLDLKELLFQPEILFLEPENTKTIPSLPVFIQPQRGIKFRTSPQPQNSYQFILTSDQGKRLWGFVVISSYQISEKKHLQLEQLLRSLKSQASIPDKVFAQRTICIVSDKPYHQTFQNILNYFVSQYPQNVKFNKAILNRLSTILQNPVESKLRISPPTIIINKKPFKLPEKAGLDSLPTQDIDFEPLFSRLSPKNVIKFFTALLTERKTIVISKDLTLLNICITAMLSLLYPLRWRYILVSPVPFILNEIFDAPSIFLFGSIYTALNINLIQPEIVIIDIDTNYITSHEPLVELPPRLKKKLKNILHKNSNLFKQPFESLQKSPIAKCPEIKSKKQKIEYECTSFSSSEEEHEYREIEMNTENLSSFQKQNSEHEHGNGKGNKNNKKQKKIFNIESIQKGFVSILTNLFKKYNRHFLEPTEKHQFPRFDRDSFLKDISEDCVPFMTHFTETQLWVSFYEDYLLQNDLSIHYFDQILEEKLKRKALRLQINSNPYKSGILKFYTGKSRWKSWKERYFVLSNGKLIEFTKESKEGKKTKKSVIQLIKGKTKIKIPSNNIMNCISNQDKKNDNLTSSNDNSFQFNLIVPNKYNKSQEIISWKEYQFCAANEGARRNWVYNLKMSCVSEEMIEYLSNFQPFVMETTNNFKIEVQRKRIQRNVELYLKKIQEKLKKTFLWENPLTMSIHNMDEPKWYSSDLSSNSDSWEEVSYENPDNDLDLKKEFKKSKTKNCKDNSEQENN</sequence>
<dbReference type="GO" id="GO:0032483">
    <property type="term" value="P:regulation of Rab protein signal transduction"/>
    <property type="evidence" value="ECO:0007669"/>
    <property type="project" value="TreeGrafter"/>
</dbReference>
<feature type="compositionally biased region" description="Acidic residues" evidence="1">
    <location>
        <begin position="734"/>
        <end position="746"/>
    </location>
</feature>
<dbReference type="Gene3D" id="2.30.29.30">
    <property type="entry name" value="Pleckstrin-homology domain (PH domain)/Phosphotyrosine-binding domain (PTB)"/>
    <property type="match status" value="1"/>
</dbReference>
<dbReference type="InterPro" id="IPR037516">
    <property type="entry name" value="Tripartite_DENN"/>
</dbReference>
<dbReference type="InterPro" id="IPR005113">
    <property type="entry name" value="uDENN_dom"/>
</dbReference>
<dbReference type="GO" id="GO:0031410">
    <property type="term" value="C:cytoplasmic vesicle"/>
    <property type="evidence" value="ECO:0007669"/>
    <property type="project" value="TreeGrafter"/>
</dbReference>
<dbReference type="SMART" id="SM00801">
    <property type="entry name" value="dDENN"/>
    <property type="match status" value="1"/>
</dbReference>
<dbReference type="PROSITE" id="PS50003">
    <property type="entry name" value="PH_DOMAIN"/>
    <property type="match status" value="1"/>
</dbReference>
<dbReference type="SMART" id="SM00799">
    <property type="entry name" value="DENN"/>
    <property type="match status" value="1"/>
</dbReference>
<feature type="region of interest" description="Disordered" evidence="1">
    <location>
        <begin position="727"/>
        <end position="770"/>
    </location>
</feature>
<dbReference type="CDD" id="cd00821">
    <property type="entry name" value="PH"/>
    <property type="match status" value="1"/>
</dbReference>
<proteinExistence type="predicted"/>
<name>A0AAV7ZQT3_9EUKA</name>
<reference evidence="4" key="1">
    <citation type="submission" date="2022-08" db="EMBL/GenBank/DDBJ databases">
        <title>Novel sulphate-reducing endosymbionts in the free-living metamonad Anaeramoeba.</title>
        <authorList>
            <person name="Jerlstrom-Hultqvist J."/>
            <person name="Cepicka I."/>
            <person name="Gallot-Lavallee L."/>
            <person name="Salas-Leiva D."/>
            <person name="Curtis B.A."/>
            <person name="Zahonova K."/>
            <person name="Pipaliya S."/>
            <person name="Dacks J."/>
            <person name="Roger A.J."/>
        </authorList>
    </citation>
    <scope>NUCLEOTIDE SEQUENCE</scope>
    <source>
        <strain evidence="4">Busselton2</strain>
    </source>
</reference>
<protein>
    <submittedName>
        <fullName evidence="4">Denn domain-containing protein</fullName>
    </submittedName>
</protein>
<dbReference type="PANTHER" id="PTHR12296">
    <property type="entry name" value="DENN DOMAIN-CONTAINING PROTEIN 4"/>
    <property type="match status" value="1"/>
</dbReference>
<dbReference type="EMBL" id="JANTQA010000023">
    <property type="protein sequence ID" value="KAJ3444346.1"/>
    <property type="molecule type" value="Genomic_DNA"/>
</dbReference>
<gene>
    <name evidence="4" type="ORF">M0812_10199</name>
</gene>
<dbReference type="Pfam" id="PF02141">
    <property type="entry name" value="DENN"/>
    <property type="match status" value="1"/>
</dbReference>
<organism evidence="4 5">
    <name type="scientific">Anaeramoeba flamelloides</name>
    <dbReference type="NCBI Taxonomy" id="1746091"/>
    <lineage>
        <taxon>Eukaryota</taxon>
        <taxon>Metamonada</taxon>
        <taxon>Anaeramoebidae</taxon>
        <taxon>Anaeramoeba</taxon>
    </lineage>
</organism>
<dbReference type="InterPro" id="IPR011993">
    <property type="entry name" value="PH-like_dom_sf"/>
</dbReference>
<feature type="compositionally biased region" description="Basic and acidic residues" evidence="1">
    <location>
        <begin position="760"/>
        <end position="770"/>
    </location>
</feature>
<dbReference type="InterPro" id="IPR001849">
    <property type="entry name" value="PH_domain"/>
</dbReference>
<comment type="caution">
    <text evidence="4">The sequence shown here is derived from an EMBL/GenBank/DDBJ whole genome shotgun (WGS) entry which is preliminary data.</text>
</comment>
<feature type="domain" description="PH" evidence="2">
    <location>
        <begin position="524"/>
        <end position="655"/>
    </location>
</feature>
<dbReference type="SMART" id="SM00233">
    <property type="entry name" value="PH"/>
    <property type="match status" value="1"/>
</dbReference>
<evidence type="ECO:0000259" key="3">
    <source>
        <dbReference type="PROSITE" id="PS50211"/>
    </source>
</evidence>
<dbReference type="Pfam" id="PF00169">
    <property type="entry name" value="PH"/>
    <property type="match status" value="1"/>
</dbReference>
<dbReference type="PROSITE" id="PS50211">
    <property type="entry name" value="DENN"/>
    <property type="match status" value="1"/>
</dbReference>
<feature type="domain" description="UDENN" evidence="3">
    <location>
        <begin position="27"/>
        <end position="500"/>
    </location>
</feature>
<accession>A0AAV7ZQT3</accession>
<dbReference type="PANTHER" id="PTHR12296:SF21">
    <property type="entry name" value="DENN DOMAIN-CONTAINING PROTEIN 3"/>
    <property type="match status" value="1"/>
</dbReference>
<feature type="region of interest" description="Disordered" evidence="1">
    <location>
        <begin position="398"/>
        <end position="420"/>
    </location>
</feature>
<evidence type="ECO:0000313" key="5">
    <source>
        <dbReference type="Proteomes" id="UP001146793"/>
    </source>
</evidence>
<dbReference type="SUPFAM" id="SSF50729">
    <property type="entry name" value="PH domain-like"/>
    <property type="match status" value="1"/>
</dbReference>
<dbReference type="InterPro" id="IPR005112">
    <property type="entry name" value="dDENN_dom"/>
</dbReference>
<dbReference type="InterPro" id="IPR001194">
    <property type="entry name" value="cDENN_dom"/>
</dbReference>
<evidence type="ECO:0000259" key="2">
    <source>
        <dbReference type="PROSITE" id="PS50003"/>
    </source>
</evidence>
<dbReference type="Pfam" id="PF03456">
    <property type="entry name" value="uDENN"/>
    <property type="match status" value="1"/>
</dbReference>
<dbReference type="Pfam" id="PF03455">
    <property type="entry name" value="dDENN"/>
    <property type="match status" value="1"/>
</dbReference>
<dbReference type="InterPro" id="IPR043153">
    <property type="entry name" value="DENN_C"/>
</dbReference>
<dbReference type="Gene3D" id="3.30.450.200">
    <property type="match status" value="1"/>
</dbReference>
<dbReference type="AlphaFoldDB" id="A0AAV7ZQT3"/>
<evidence type="ECO:0000313" key="4">
    <source>
        <dbReference type="EMBL" id="KAJ3444346.1"/>
    </source>
</evidence>
<evidence type="ECO:0000256" key="1">
    <source>
        <dbReference type="SAM" id="MobiDB-lite"/>
    </source>
</evidence>
<dbReference type="InterPro" id="IPR051696">
    <property type="entry name" value="DENN_Domain_GEFs"/>
</dbReference>